<evidence type="ECO:0000313" key="1">
    <source>
        <dbReference type="EMBL" id="SMO36505.1"/>
    </source>
</evidence>
<dbReference type="EMBL" id="FXTO01000001">
    <property type="protein sequence ID" value="SMO36505.1"/>
    <property type="molecule type" value="Genomic_DNA"/>
</dbReference>
<accession>A0A521ANW4</accession>
<sequence>MLLDNDPRNPFWLLNNAGLLRILSGMKQILAITLSASLLALAVPAAASEKCYADYKAKQDNPLRLHYGVMQLNGGCDTSSARSEVAARLSREGWVLLNVLSVFGKDGLKERKDSAGRYFLRF</sequence>
<protein>
    <submittedName>
        <fullName evidence="1">Uncharacterized protein</fullName>
    </submittedName>
</protein>
<proteinExistence type="predicted"/>
<dbReference type="AlphaFoldDB" id="A0A521ANW4"/>
<keyword evidence="2" id="KW-1185">Reference proteome</keyword>
<name>A0A521ANW4_9RHOB</name>
<evidence type="ECO:0000313" key="2">
    <source>
        <dbReference type="Proteomes" id="UP000316030"/>
    </source>
</evidence>
<dbReference type="Proteomes" id="UP000316030">
    <property type="component" value="Unassembled WGS sequence"/>
</dbReference>
<gene>
    <name evidence="1" type="ORF">SAMN06265173_101274</name>
</gene>
<organism evidence="1 2">
    <name type="scientific">Thalassovita litoralis</name>
    <dbReference type="NCBI Taxonomy" id="1010611"/>
    <lineage>
        <taxon>Bacteria</taxon>
        <taxon>Pseudomonadati</taxon>
        <taxon>Pseudomonadota</taxon>
        <taxon>Alphaproteobacteria</taxon>
        <taxon>Rhodobacterales</taxon>
        <taxon>Roseobacteraceae</taxon>
        <taxon>Thalassovita</taxon>
    </lineage>
</organism>
<reference evidence="1 2" key="1">
    <citation type="submission" date="2017-05" db="EMBL/GenBank/DDBJ databases">
        <authorList>
            <person name="Varghese N."/>
            <person name="Submissions S."/>
        </authorList>
    </citation>
    <scope>NUCLEOTIDE SEQUENCE [LARGE SCALE GENOMIC DNA]</scope>
    <source>
        <strain evidence="1 2">DSM 29506</strain>
    </source>
</reference>